<dbReference type="Proteomes" id="UP001317488">
    <property type="component" value="Chromosome"/>
</dbReference>
<evidence type="ECO:0000256" key="1">
    <source>
        <dbReference type="ARBA" id="ARBA00001933"/>
    </source>
</evidence>
<dbReference type="EMBL" id="CP046617">
    <property type="protein sequence ID" value="WCM39609.1"/>
    <property type="molecule type" value="Genomic_DNA"/>
</dbReference>
<dbReference type="InterPro" id="IPR015421">
    <property type="entry name" value="PyrdxlP-dep_Trfase_major"/>
</dbReference>
<keyword evidence="2" id="KW-0808">Transferase</keyword>
<dbReference type="SUPFAM" id="SSF53383">
    <property type="entry name" value="PLP-dependent transferases"/>
    <property type="match status" value="2"/>
</dbReference>
<reference evidence="6 7" key="1">
    <citation type="submission" date="2019-12" db="EMBL/GenBank/DDBJ databases">
        <authorList>
            <person name="An T."/>
        </authorList>
    </citation>
    <scope>NUCLEOTIDE SEQUENCE [LARGE SCALE GENOMIC DNA]</scope>
    <source>
        <strain evidence="6 7">JCM 19900</strain>
    </source>
</reference>
<dbReference type="PANTHER" id="PTHR43797">
    <property type="entry name" value="HOMOCYSTEINE/CYSTEINE SYNTHASE"/>
    <property type="match status" value="1"/>
</dbReference>
<proteinExistence type="inferred from homology"/>
<protein>
    <submittedName>
        <fullName evidence="6">Uncharacterized protein</fullName>
    </submittedName>
</protein>
<accession>A0ABY7RPI8</accession>
<comment type="cofactor">
    <cofactor evidence="1 4">
        <name>pyridoxal 5'-phosphate</name>
        <dbReference type="ChEBI" id="CHEBI:597326"/>
    </cofactor>
</comment>
<feature type="region of interest" description="Disordered" evidence="5">
    <location>
        <begin position="77"/>
        <end position="111"/>
    </location>
</feature>
<gene>
    <name evidence="6" type="ORF">GO600_05605</name>
</gene>
<dbReference type="InterPro" id="IPR006235">
    <property type="entry name" value="OAc-hSer/O-AcSer_sulfhydrylase"/>
</dbReference>
<evidence type="ECO:0000256" key="3">
    <source>
        <dbReference type="ARBA" id="ARBA00022898"/>
    </source>
</evidence>
<name>A0ABY7RPI8_9DEIN</name>
<dbReference type="Gene3D" id="3.40.640.10">
    <property type="entry name" value="Type I PLP-dependent aspartate aminotransferase-like (Major domain)"/>
    <property type="match status" value="1"/>
</dbReference>
<dbReference type="InterPro" id="IPR000277">
    <property type="entry name" value="Cys/Met-Metab_PyrdxlP-dep_enz"/>
</dbReference>
<keyword evidence="3 4" id="KW-0663">Pyridoxal phosphate</keyword>
<comment type="similarity">
    <text evidence="4">Belongs to the trans-sulfuration enzymes family.</text>
</comment>
<evidence type="ECO:0000313" key="7">
    <source>
        <dbReference type="Proteomes" id="UP001317488"/>
    </source>
</evidence>
<feature type="region of interest" description="Disordered" evidence="5">
    <location>
        <begin position="1"/>
        <end position="21"/>
    </location>
</feature>
<keyword evidence="7" id="KW-1185">Reference proteome</keyword>
<dbReference type="Pfam" id="PF01053">
    <property type="entry name" value="Cys_Met_Meta_PP"/>
    <property type="match status" value="1"/>
</dbReference>
<evidence type="ECO:0000313" key="6">
    <source>
        <dbReference type="EMBL" id="WCM39609.1"/>
    </source>
</evidence>
<dbReference type="InterPro" id="IPR015424">
    <property type="entry name" value="PyrdxlP-dep_Trfase"/>
</dbReference>
<dbReference type="RefSeq" id="WP_028492913.1">
    <property type="nucleotide sequence ID" value="NZ_CP046617.1"/>
</dbReference>
<evidence type="ECO:0000256" key="5">
    <source>
        <dbReference type="SAM" id="MobiDB-lite"/>
    </source>
</evidence>
<organism evidence="6 7">
    <name type="scientific">Thermus antranikianii</name>
    <dbReference type="NCBI Taxonomy" id="88190"/>
    <lineage>
        <taxon>Bacteria</taxon>
        <taxon>Thermotogati</taxon>
        <taxon>Deinococcota</taxon>
        <taxon>Deinococci</taxon>
        <taxon>Thermales</taxon>
        <taxon>Thermaceae</taxon>
        <taxon>Thermus</taxon>
    </lineage>
</organism>
<evidence type="ECO:0000256" key="2">
    <source>
        <dbReference type="ARBA" id="ARBA00022679"/>
    </source>
</evidence>
<sequence>MRSKTLQPHGGYESGPTILSHPVPIRSTPSYLFQNPEHAANPFAPKGFGIIHSRVRNPTAGMREGCLVALEGGKAALATSSGPTDQSPALTIHPASTTHSQPPLEEQTPAGVLPEMVRLRAGLGRVDDPKAELKEALA</sequence>
<dbReference type="PANTHER" id="PTHR43797:SF2">
    <property type="entry name" value="HOMOCYSTEINE_CYSTEINE SYNTHASE"/>
    <property type="match status" value="1"/>
</dbReference>
<feature type="compositionally biased region" description="Polar residues" evidence="5">
    <location>
        <begin position="78"/>
        <end position="101"/>
    </location>
</feature>
<evidence type="ECO:0000256" key="4">
    <source>
        <dbReference type="RuleBase" id="RU362118"/>
    </source>
</evidence>